<dbReference type="EMBL" id="JQGA01001169">
    <property type="protein sequence ID" value="KGO69104.1"/>
    <property type="molecule type" value="Genomic_DNA"/>
</dbReference>
<dbReference type="HOGENOM" id="CLU_075090_1_0_1"/>
<dbReference type="STRING" id="40296.A0A0A2KMT7"/>
<evidence type="ECO:0000313" key="2">
    <source>
        <dbReference type="Proteomes" id="UP000030104"/>
    </source>
</evidence>
<gene>
    <name evidence="1" type="ORF">PITC_017510</name>
</gene>
<reference evidence="1 2" key="1">
    <citation type="journal article" date="2015" name="Mol. Plant Microbe Interact.">
        <title>Genome, transcriptome, and functional analyses of Penicillium expansum provide new insights into secondary metabolism and pathogenicity.</title>
        <authorList>
            <person name="Ballester A.R."/>
            <person name="Marcet-Houben M."/>
            <person name="Levin E."/>
            <person name="Sela N."/>
            <person name="Selma-Lazaro C."/>
            <person name="Carmona L."/>
            <person name="Wisniewski M."/>
            <person name="Droby S."/>
            <person name="Gonzalez-Candelas L."/>
            <person name="Gabaldon T."/>
        </authorList>
    </citation>
    <scope>NUCLEOTIDE SEQUENCE [LARGE SCALE GENOMIC DNA]</scope>
    <source>
        <strain evidence="1 2">PHI-1</strain>
    </source>
</reference>
<protein>
    <submittedName>
        <fullName evidence="1">Uncharacterized protein</fullName>
    </submittedName>
</protein>
<proteinExistence type="predicted"/>
<dbReference type="PhylomeDB" id="A0A0A2KMT7"/>
<organism evidence="1 2">
    <name type="scientific">Penicillium italicum</name>
    <name type="common">Blue mold</name>
    <dbReference type="NCBI Taxonomy" id="40296"/>
    <lineage>
        <taxon>Eukaryota</taxon>
        <taxon>Fungi</taxon>
        <taxon>Dikarya</taxon>
        <taxon>Ascomycota</taxon>
        <taxon>Pezizomycotina</taxon>
        <taxon>Eurotiomycetes</taxon>
        <taxon>Eurotiomycetidae</taxon>
        <taxon>Eurotiales</taxon>
        <taxon>Aspergillaceae</taxon>
        <taxon>Penicillium</taxon>
    </lineage>
</organism>
<accession>A0A0A2KMT7</accession>
<dbReference type="OMA" id="DHAYSAY"/>
<dbReference type="OrthoDB" id="273230at2759"/>
<sequence>MVFSLRTGTRFRYGIQHFPIKRSRNLATPRVLHGTASSINPYCRGATFHSSALKMKYLRPKAISPKLQLQVHAFFHSTSPTTPTADNLIEELQELYIIAKDLFEIATNSNGKESIYAMSDRESLQDALNQLVDVYELYTTGEKGAEMSGGDGTTKEGLPAPIIQTKFDAGSVSDTVRGDVRERFGRKVLELRNAVEAFDQKAR</sequence>
<dbReference type="Proteomes" id="UP000030104">
    <property type="component" value="Unassembled WGS sequence"/>
</dbReference>
<keyword evidence="2" id="KW-1185">Reference proteome</keyword>
<dbReference type="AlphaFoldDB" id="A0A0A2KMT7"/>
<name>A0A0A2KMT7_PENIT</name>
<evidence type="ECO:0000313" key="1">
    <source>
        <dbReference type="EMBL" id="KGO69104.1"/>
    </source>
</evidence>
<comment type="caution">
    <text evidence="1">The sequence shown here is derived from an EMBL/GenBank/DDBJ whole genome shotgun (WGS) entry which is preliminary data.</text>
</comment>